<protein>
    <submittedName>
        <fullName evidence="1">3181_t:CDS:1</fullName>
    </submittedName>
</protein>
<organism evidence="1 2">
    <name type="scientific">Funneliformis mosseae</name>
    <name type="common">Endomycorrhizal fungus</name>
    <name type="synonym">Glomus mosseae</name>
    <dbReference type="NCBI Taxonomy" id="27381"/>
    <lineage>
        <taxon>Eukaryota</taxon>
        <taxon>Fungi</taxon>
        <taxon>Fungi incertae sedis</taxon>
        <taxon>Mucoromycota</taxon>
        <taxon>Glomeromycotina</taxon>
        <taxon>Glomeromycetes</taxon>
        <taxon>Glomerales</taxon>
        <taxon>Glomeraceae</taxon>
        <taxon>Funneliformis</taxon>
    </lineage>
</organism>
<accession>A0A9N9HSX4</accession>
<comment type="caution">
    <text evidence="1">The sequence shown here is derived from an EMBL/GenBank/DDBJ whole genome shotgun (WGS) entry which is preliminary data.</text>
</comment>
<reference evidence="1" key="1">
    <citation type="submission" date="2021-06" db="EMBL/GenBank/DDBJ databases">
        <authorList>
            <person name="Kallberg Y."/>
            <person name="Tangrot J."/>
            <person name="Rosling A."/>
        </authorList>
    </citation>
    <scope>NUCLEOTIDE SEQUENCE</scope>
    <source>
        <strain evidence="1">87-6 pot B 2015</strain>
    </source>
</reference>
<dbReference type="AlphaFoldDB" id="A0A9N9HSX4"/>
<keyword evidence="2" id="KW-1185">Reference proteome</keyword>
<proteinExistence type="predicted"/>
<evidence type="ECO:0000313" key="1">
    <source>
        <dbReference type="EMBL" id="CAG8704105.1"/>
    </source>
</evidence>
<gene>
    <name evidence="1" type="ORF">FMOSSE_LOCUS13959</name>
</gene>
<name>A0A9N9HSX4_FUNMO</name>
<sequence length="115" mass="13776">MVDHKDIKLAQVKVIKTALRKSKKYDNFAKNYGDYLKKLQAKKNLNDYIKTVVVKMFLNEEAYTLRLENYYKRYADNNLCISLEELYKLYYQIAKKENCERSDDKIEQMLKAMAI</sequence>
<evidence type="ECO:0000313" key="2">
    <source>
        <dbReference type="Proteomes" id="UP000789375"/>
    </source>
</evidence>
<dbReference type="Proteomes" id="UP000789375">
    <property type="component" value="Unassembled WGS sequence"/>
</dbReference>
<dbReference type="EMBL" id="CAJVPP010009368">
    <property type="protein sequence ID" value="CAG8704105.1"/>
    <property type="molecule type" value="Genomic_DNA"/>
</dbReference>